<keyword evidence="4" id="KW-0862">Zinc</keyword>
<evidence type="ECO:0000256" key="3">
    <source>
        <dbReference type="ARBA" id="ARBA00022771"/>
    </source>
</evidence>
<feature type="compositionally biased region" description="Polar residues" evidence="6">
    <location>
        <begin position="22"/>
        <end position="40"/>
    </location>
</feature>
<dbReference type="AlphaFoldDB" id="A0A816T296"/>
<sequence length="375" mass="43039">MKTCRRTTDSRSVLPDDESLDNFPSVSTAEQSATTISVQPETTTGKSNVWVYFERSLAVGPLKAKCTLYQEDLLTPNYATSSLKRHLFQRHDLKQFASKEVSSPSSSSISVNLSKAEKQKLDSLAVDAIIKDSRTFGDFQKSGLKKRIDALRPVIGYKAPHRNFVVKKLKRLNEQHTAQTKVEFEEAKFLSITCDFWTNRQQKSFLVITGHYVDNNFNEHSKILKFMTFEERHYSIIIAQEIEKQLIHLGLYDKLVTITCDGAYNMRHMFTYFSRRNIKYIQCVAHKFHLVICNSLNLWTTPKKKRNTTSMKETTEVSTDPEDDENESQATLNQMIRTMSVDIDQLVNENNNTGNETNDTSQVSYDSICSHCTYC</sequence>
<keyword evidence="3" id="KW-0863">Zinc-finger</keyword>
<comment type="subcellular location">
    <subcellularLocation>
        <location evidence="1">Nucleus</location>
    </subcellularLocation>
</comment>
<accession>A0A816T296</accession>
<comment type="caution">
    <text evidence="7">The sequence shown here is derived from an EMBL/GenBank/DDBJ whole genome shotgun (WGS) entry which is preliminary data.</text>
</comment>
<dbReference type="SUPFAM" id="SSF53098">
    <property type="entry name" value="Ribonuclease H-like"/>
    <property type="match status" value="1"/>
</dbReference>
<dbReference type="GO" id="GO:0005634">
    <property type="term" value="C:nucleus"/>
    <property type="evidence" value="ECO:0007669"/>
    <property type="project" value="UniProtKB-SubCell"/>
</dbReference>
<dbReference type="Proteomes" id="UP000663887">
    <property type="component" value="Unassembled WGS sequence"/>
</dbReference>
<proteinExistence type="predicted"/>
<evidence type="ECO:0000256" key="5">
    <source>
        <dbReference type="ARBA" id="ARBA00023242"/>
    </source>
</evidence>
<evidence type="ECO:0000313" key="8">
    <source>
        <dbReference type="Proteomes" id="UP000663887"/>
    </source>
</evidence>
<dbReference type="EMBL" id="CAJNRG010007481">
    <property type="protein sequence ID" value="CAF2095363.1"/>
    <property type="molecule type" value="Genomic_DNA"/>
</dbReference>
<name>A0A816T296_9BILA</name>
<evidence type="ECO:0000313" key="7">
    <source>
        <dbReference type="EMBL" id="CAF2095363.1"/>
    </source>
</evidence>
<protein>
    <submittedName>
        <fullName evidence="7">Uncharacterized protein</fullName>
    </submittedName>
</protein>
<dbReference type="InterPro" id="IPR012337">
    <property type="entry name" value="RNaseH-like_sf"/>
</dbReference>
<dbReference type="GO" id="GO:0008270">
    <property type="term" value="F:zinc ion binding"/>
    <property type="evidence" value="ECO:0007669"/>
    <property type="project" value="UniProtKB-KW"/>
</dbReference>
<gene>
    <name evidence="7" type="ORF">XDN619_LOCUS17578</name>
</gene>
<feature type="compositionally biased region" description="Polar residues" evidence="6">
    <location>
        <begin position="308"/>
        <end position="318"/>
    </location>
</feature>
<evidence type="ECO:0000256" key="1">
    <source>
        <dbReference type="ARBA" id="ARBA00004123"/>
    </source>
</evidence>
<dbReference type="PANTHER" id="PTHR46481:SF10">
    <property type="entry name" value="ZINC FINGER BED DOMAIN-CONTAINING PROTEIN 39"/>
    <property type="match status" value="1"/>
</dbReference>
<reference evidence="7" key="1">
    <citation type="submission" date="2021-02" db="EMBL/GenBank/DDBJ databases">
        <authorList>
            <person name="Nowell W R."/>
        </authorList>
    </citation>
    <scope>NUCLEOTIDE SEQUENCE</scope>
</reference>
<feature type="region of interest" description="Disordered" evidence="6">
    <location>
        <begin position="1"/>
        <end position="40"/>
    </location>
</feature>
<evidence type="ECO:0000256" key="6">
    <source>
        <dbReference type="SAM" id="MobiDB-lite"/>
    </source>
</evidence>
<evidence type="ECO:0000256" key="4">
    <source>
        <dbReference type="ARBA" id="ARBA00022833"/>
    </source>
</evidence>
<dbReference type="InterPro" id="IPR052035">
    <property type="entry name" value="ZnF_BED_domain_contain"/>
</dbReference>
<dbReference type="PANTHER" id="PTHR46481">
    <property type="entry name" value="ZINC FINGER BED DOMAIN-CONTAINING PROTEIN 4"/>
    <property type="match status" value="1"/>
</dbReference>
<keyword evidence="2" id="KW-0479">Metal-binding</keyword>
<keyword evidence="5" id="KW-0539">Nucleus</keyword>
<evidence type="ECO:0000256" key="2">
    <source>
        <dbReference type="ARBA" id="ARBA00022723"/>
    </source>
</evidence>
<organism evidence="7 8">
    <name type="scientific">Rotaria magnacalcarata</name>
    <dbReference type="NCBI Taxonomy" id="392030"/>
    <lineage>
        <taxon>Eukaryota</taxon>
        <taxon>Metazoa</taxon>
        <taxon>Spiralia</taxon>
        <taxon>Gnathifera</taxon>
        <taxon>Rotifera</taxon>
        <taxon>Eurotatoria</taxon>
        <taxon>Bdelloidea</taxon>
        <taxon>Philodinida</taxon>
        <taxon>Philodinidae</taxon>
        <taxon>Rotaria</taxon>
    </lineage>
</organism>
<feature type="region of interest" description="Disordered" evidence="6">
    <location>
        <begin position="307"/>
        <end position="328"/>
    </location>
</feature>